<evidence type="ECO:0000313" key="3">
    <source>
        <dbReference type="Proteomes" id="UP001151760"/>
    </source>
</evidence>
<evidence type="ECO:0000256" key="1">
    <source>
        <dbReference type="SAM" id="MobiDB-lite"/>
    </source>
</evidence>
<protein>
    <submittedName>
        <fullName evidence="2">Uncharacterized protein</fullName>
    </submittedName>
</protein>
<sequence length="150" mass="17181">VVGDYLIKLWEWMKRGEEWSTHQAHAVVVRGRSLDDKKRYACSRQEIQNRSSEHGSNETNASRSTKDYDSSSPVSATGEEGAPEALNMSFGVGNYARRMLENLGWKEEYCIRHVDGSHVKSEAERQRTVQHIETAIERRISEVRPVYQLG</sequence>
<feature type="non-terminal residue" evidence="2">
    <location>
        <position position="1"/>
    </location>
</feature>
<accession>A0ABQ4WEQ4</accession>
<comment type="caution">
    <text evidence="2">The sequence shown here is derived from an EMBL/GenBank/DDBJ whole genome shotgun (WGS) entry which is preliminary data.</text>
</comment>
<reference evidence="2" key="1">
    <citation type="journal article" date="2022" name="Int. J. Mol. Sci.">
        <title>Draft Genome of Tanacetum Coccineum: Genomic Comparison of Closely Related Tanacetum-Family Plants.</title>
        <authorList>
            <person name="Yamashiro T."/>
            <person name="Shiraishi A."/>
            <person name="Nakayama K."/>
            <person name="Satake H."/>
        </authorList>
    </citation>
    <scope>NUCLEOTIDE SEQUENCE</scope>
</reference>
<name>A0ABQ4WEQ4_9ASTR</name>
<evidence type="ECO:0000313" key="2">
    <source>
        <dbReference type="EMBL" id="GJS51356.1"/>
    </source>
</evidence>
<dbReference type="EMBL" id="BQNB010008580">
    <property type="protein sequence ID" value="GJS51356.1"/>
    <property type="molecule type" value="Genomic_DNA"/>
</dbReference>
<proteinExistence type="predicted"/>
<keyword evidence="3" id="KW-1185">Reference proteome</keyword>
<gene>
    <name evidence="2" type="ORF">Tco_0624718</name>
</gene>
<dbReference type="Proteomes" id="UP001151760">
    <property type="component" value="Unassembled WGS sequence"/>
</dbReference>
<organism evidence="2 3">
    <name type="scientific">Tanacetum coccineum</name>
    <dbReference type="NCBI Taxonomy" id="301880"/>
    <lineage>
        <taxon>Eukaryota</taxon>
        <taxon>Viridiplantae</taxon>
        <taxon>Streptophyta</taxon>
        <taxon>Embryophyta</taxon>
        <taxon>Tracheophyta</taxon>
        <taxon>Spermatophyta</taxon>
        <taxon>Magnoliopsida</taxon>
        <taxon>eudicotyledons</taxon>
        <taxon>Gunneridae</taxon>
        <taxon>Pentapetalae</taxon>
        <taxon>asterids</taxon>
        <taxon>campanulids</taxon>
        <taxon>Asterales</taxon>
        <taxon>Asteraceae</taxon>
        <taxon>Asteroideae</taxon>
        <taxon>Anthemideae</taxon>
        <taxon>Anthemidinae</taxon>
        <taxon>Tanacetum</taxon>
    </lineage>
</organism>
<feature type="region of interest" description="Disordered" evidence="1">
    <location>
        <begin position="40"/>
        <end position="86"/>
    </location>
</feature>
<reference evidence="2" key="2">
    <citation type="submission" date="2022-01" db="EMBL/GenBank/DDBJ databases">
        <authorList>
            <person name="Yamashiro T."/>
            <person name="Shiraishi A."/>
            <person name="Satake H."/>
            <person name="Nakayama K."/>
        </authorList>
    </citation>
    <scope>NUCLEOTIDE SEQUENCE</scope>
</reference>